<evidence type="ECO:0000256" key="1">
    <source>
        <dbReference type="ARBA" id="ARBA00004370"/>
    </source>
</evidence>
<keyword evidence="4 6" id="KW-1133">Transmembrane helix</keyword>
<dbReference type="PANTHER" id="PTHR23427">
    <property type="entry name" value="SURFEIT LOCUS PROTEIN"/>
    <property type="match status" value="1"/>
</dbReference>
<evidence type="ECO:0000313" key="8">
    <source>
        <dbReference type="EMBL" id="MBO2990014.1"/>
    </source>
</evidence>
<organism evidence="8 9">
    <name type="scientific">Leucobacter tardus</name>
    <dbReference type="NCBI Taxonomy" id="501483"/>
    <lineage>
        <taxon>Bacteria</taxon>
        <taxon>Bacillati</taxon>
        <taxon>Actinomycetota</taxon>
        <taxon>Actinomycetes</taxon>
        <taxon>Micrococcales</taxon>
        <taxon>Microbacteriaceae</taxon>
        <taxon>Leucobacter</taxon>
    </lineage>
</organism>
<keyword evidence="6" id="KW-1003">Cell membrane</keyword>
<feature type="region of interest" description="Disordered" evidence="7">
    <location>
        <begin position="267"/>
        <end position="299"/>
    </location>
</feature>
<protein>
    <recommendedName>
        <fullName evidence="6">SURF1-like protein</fullName>
    </recommendedName>
</protein>
<proteinExistence type="inferred from homology"/>
<dbReference type="InterPro" id="IPR002994">
    <property type="entry name" value="Surf1/Shy1"/>
</dbReference>
<feature type="compositionally biased region" description="Acidic residues" evidence="7">
    <location>
        <begin position="289"/>
        <end position="299"/>
    </location>
</feature>
<evidence type="ECO:0000256" key="7">
    <source>
        <dbReference type="SAM" id="MobiDB-lite"/>
    </source>
</evidence>
<keyword evidence="9" id="KW-1185">Reference proteome</keyword>
<evidence type="ECO:0000256" key="3">
    <source>
        <dbReference type="ARBA" id="ARBA00022692"/>
    </source>
</evidence>
<comment type="caution">
    <text evidence="8">The sequence shown here is derived from an EMBL/GenBank/DDBJ whole genome shotgun (WGS) entry which is preliminary data.</text>
</comment>
<comment type="similarity">
    <text evidence="2 6">Belongs to the SURF1 family.</text>
</comment>
<feature type="transmembrane region" description="Helical" evidence="6">
    <location>
        <begin position="33"/>
        <end position="52"/>
    </location>
</feature>
<accession>A0A939TNA9</accession>
<dbReference type="GO" id="GO:0005886">
    <property type="term" value="C:plasma membrane"/>
    <property type="evidence" value="ECO:0007669"/>
    <property type="project" value="UniProtKB-SubCell"/>
</dbReference>
<evidence type="ECO:0000313" key="9">
    <source>
        <dbReference type="Proteomes" id="UP000668403"/>
    </source>
</evidence>
<dbReference type="PANTHER" id="PTHR23427:SF2">
    <property type="entry name" value="SURFEIT LOCUS PROTEIN 1"/>
    <property type="match status" value="1"/>
</dbReference>
<dbReference type="RefSeq" id="WP_208238681.1">
    <property type="nucleotide sequence ID" value="NZ_BAAAQU010000002.1"/>
</dbReference>
<evidence type="ECO:0000256" key="5">
    <source>
        <dbReference type="ARBA" id="ARBA00023136"/>
    </source>
</evidence>
<sequence length="299" mass="32777">MTTVPTEELRETEPDRATGPPIGWSFLRSRRWLGYYAMLLVFAVACVLLADWQFDRRAEARAEIARIDANYGAPAVPLADELPTLESYDDGVQKWRTVEVTGEYLDDTFLARNRPGPEGVGVALMQPLLTASGDVFFIDRGWAPVGADGTEPDEIPRPADGPVTVEARLRASEPDVPGRSAVGQTVGSINLPELAALADTEGATYIDAYGMLISESPVADHGVLPAPPERDEGPHLSYALQWYVFIVIAVSGVVYAARQEYRNLNVGSSEVDRQDRRRAERRHRRGPSDADEEDAILDG</sequence>
<keyword evidence="5 6" id="KW-0472">Membrane</keyword>
<dbReference type="AlphaFoldDB" id="A0A939TNA9"/>
<dbReference type="Pfam" id="PF02104">
    <property type="entry name" value="SURF1"/>
    <property type="match status" value="1"/>
</dbReference>
<comment type="subcellular location">
    <subcellularLocation>
        <location evidence="6">Cell membrane</location>
        <topology evidence="6">Multi-pass membrane protein</topology>
    </subcellularLocation>
    <subcellularLocation>
        <location evidence="1">Membrane</location>
    </subcellularLocation>
</comment>
<evidence type="ECO:0000256" key="2">
    <source>
        <dbReference type="ARBA" id="ARBA00007165"/>
    </source>
</evidence>
<name>A0A939TNA9_9MICO</name>
<dbReference type="EMBL" id="JAGFBF010000005">
    <property type="protein sequence ID" value="MBO2990014.1"/>
    <property type="molecule type" value="Genomic_DNA"/>
</dbReference>
<evidence type="ECO:0000256" key="6">
    <source>
        <dbReference type="RuleBase" id="RU363076"/>
    </source>
</evidence>
<dbReference type="InterPro" id="IPR045214">
    <property type="entry name" value="Surf1/Surf4"/>
</dbReference>
<reference evidence="8" key="1">
    <citation type="submission" date="2021-03" db="EMBL/GenBank/DDBJ databases">
        <title>Leucobacter chromiisoli sp. nov., isolated from chromium-containing soil of chemical plant.</title>
        <authorList>
            <person name="Xu Z."/>
        </authorList>
    </citation>
    <scope>NUCLEOTIDE SEQUENCE</scope>
    <source>
        <strain evidence="8">K 70/01</strain>
    </source>
</reference>
<dbReference type="CDD" id="cd06662">
    <property type="entry name" value="SURF1"/>
    <property type="match status" value="1"/>
</dbReference>
<keyword evidence="3 6" id="KW-0812">Transmembrane</keyword>
<evidence type="ECO:0000256" key="4">
    <source>
        <dbReference type="ARBA" id="ARBA00022989"/>
    </source>
</evidence>
<dbReference type="Proteomes" id="UP000668403">
    <property type="component" value="Unassembled WGS sequence"/>
</dbReference>
<gene>
    <name evidence="8" type="ORF">J4H85_08425</name>
</gene>
<dbReference type="PROSITE" id="PS50895">
    <property type="entry name" value="SURF1"/>
    <property type="match status" value="1"/>
</dbReference>
<feature type="transmembrane region" description="Helical" evidence="6">
    <location>
        <begin position="240"/>
        <end position="257"/>
    </location>
</feature>